<keyword evidence="1" id="KW-1133">Transmembrane helix</keyword>
<dbReference type="PANTHER" id="PTHR11683">
    <property type="entry name" value="MYELIN PROTEOLIPID"/>
    <property type="match status" value="1"/>
</dbReference>
<keyword evidence="1" id="KW-0812">Transmembrane</keyword>
<feature type="transmembrane region" description="Helical" evidence="1">
    <location>
        <begin position="73"/>
        <end position="102"/>
    </location>
</feature>
<dbReference type="Pfam" id="PF01275">
    <property type="entry name" value="Myelin_PLP"/>
    <property type="match status" value="1"/>
</dbReference>
<comment type="caution">
    <text evidence="2">The sequence shown here is derived from an EMBL/GenBank/DDBJ whole genome shotgun (WGS) entry which is preliminary data.</text>
</comment>
<gene>
    <name evidence="2" type="primary">Gpm6a</name>
    <name evidence="2" type="ORF">CEXT_685241</name>
</gene>
<proteinExistence type="predicted"/>
<dbReference type="AlphaFoldDB" id="A0AAV4RIJ3"/>
<evidence type="ECO:0000313" key="2">
    <source>
        <dbReference type="EMBL" id="GIY19947.1"/>
    </source>
</evidence>
<evidence type="ECO:0000256" key="1">
    <source>
        <dbReference type="SAM" id="Phobius"/>
    </source>
</evidence>
<sequence>MFRKSYSYSSVSEQQSSGCCRGSCRCLTRIPYATLIATVLCCTGVGIFLGSFYRGISLTLRTFQEVFMFQFDWLIDLHIVFIIVGSVMGAFSLILLLVGFLATGATREKEFTVDSNLELVDEFHVLFSWDSHIFWSWSGCWCLFHLFL</sequence>
<organism evidence="2 3">
    <name type="scientific">Caerostris extrusa</name>
    <name type="common">Bark spider</name>
    <name type="synonym">Caerostris bankana</name>
    <dbReference type="NCBI Taxonomy" id="172846"/>
    <lineage>
        <taxon>Eukaryota</taxon>
        <taxon>Metazoa</taxon>
        <taxon>Ecdysozoa</taxon>
        <taxon>Arthropoda</taxon>
        <taxon>Chelicerata</taxon>
        <taxon>Arachnida</taxon>
        <taxon>Araneae</taxon>
        <taxon>Araneomorphae</taxon>
        <taxon>Entelegynae</taxon>
        <taxon>Araneoidea</taxon>
        <taxon>Araneidae</taxon>
        <taxon>Caerostris</taxon>
    </lineage>
</organism>
<dbReference type="InterPro" id="IPR001614">
    <property type="entry name" value="Myelin_PLP"/>
</dbReference>
<dbReference type="EMBL" id="BPLR01007813">
    <property type="protein sequence ID" value="GIY19947.1"/>
    <property type="molecule type" value="Genomic_DNA"/>
</dbReference>
<dbReference type="GO" id="GO:0005886">
    <property type="term" value="C:plasma membrane"/>
    <property type="evidence" value="ECO:0007669"/>
    <property type="project" value="TreeGrafter"/>
</dbReference>
<accession>A0AAV4RIJ3</accession>
<feature type="transmembrane region" description="Helical" evidence="1">
    <location>
        <begin position="30"/>
        <end position="53"/>
    </location>
</feature>
<protein>
    <submittedName>
        <fullName evidence="2">Neuronal membrane glycoprotein M6-a</fullName>
    </submittedName>
</protein>
<dbReference type="PANTHER" id="PTHR11683:SF12">
    <property type="entry name" value="M6, ISOFORM F"/>
    <property type="match status" value="1"/>
</dbReference>
<evidence type="ECO:0000313" key="3">
    <source>
        <dbReference type="Proteomes" id="UP001054945"/>
    </source>
</evidence>
<keyword evidence="3" id="KW-1185">Reference proteome</keyword>
<name>A0AAV4RIJ3_CAEEX</name>
<dbReference type="GO" id="GO:0031175">
    <property type="term" value="P:neuron projection development"/>
    <property type="evidence" value="ECO:0007669"/>
    <property type="project" value="TreeGrafter"/>
</dbReference>
<reference evidence="2 3" key="1">
    <citation type="submission" date="2021-06" db="EMBL/GenBank/DDBJ databases">
        <title>Caerostris extrusa draft genome.</title>
        <authorList>
            <person name="Kono N."/>
            <person name="Arakawa K."/>
        </authorList>
    </citation>
    <scope>NUCLEOTIDE SEQUENCE [LARGE SCALE GENOMIC DNA]</scope>
</reference>
<keyword evidence="1" id="KW-0472">Membrane</keyword>
<dbReference type="Proteomes" id="UP001054945">
    <property type="component" value="Unassembled WGS sequence"/>
</dbReference>